<reference evidence="5 6" key="1">
    <citation type="journal article" date="2022" name="ISME Commun">
        <title>Vulcanimicrobium alpinus gen. nov. sp. nov., the first cultivated representative of the candidate phylum 'Eremiobacterota', is a metabolically versatile aerobic anoxygenic phototroph.</title>
        <authorList>
            <person name="Yabe S."/>
            <person name="Muto K."/>
            <person name="Abe K."/>
            <person name="Yokota A."/>
            <person name="Staudigel H."/>
            <person name="Tebo B.M."/>
        </authorList>
    </citation>
    <scope>NUCLEOTIDE SEQUENCE [LARGE SCALE GENOMIC DNA]</scope>
    <source>
        <strain evidence="5 6">WC8-2</strain>
    </source>
</reference>
<evidence type="ECO:0000313" key="5">
    <source>
        <dbReference type="EMBL" id="BDE05096.1"/>
    </source>
</evidence>
<dbReference type="GO" id="GO:0008757">
    <property type="term" value="F:S-adenosylmethionine-dependent methyltransferase activity"/>
    <property type="evidence" value="ECO:0007669"/>
    <property type="project" value="InterPro"/>
</dbReference>
<feature type="domain" description="Methyltransferase type 11" evidence="4">
    <location>
        <begin position="43"/>
        <end position="130"/>
    </location>
</feature>
<name>A0AAN2C8L2_UNVUL</name>
<dbReference type="InterPro" id="IPR051052">
    <property type="entry name" value="Diverse_substrate_MTase"/>
</dbReference>
<dbReference type="Proteomes" id="UP001317532">
    <property type="component" value="Chromosome"/>
</dbReference>
<evidence type="ECO:0000313" key="6">
    <source>
        <dbReference type="Proteomes" id="UP001317532"/>
    </source>
</evidence>
<gene>
    <name evidence="5" type="ORF">WPS_03720</name>
</gene>
<proteinExistence type="inferred from homology"/>
<keyword evidence="2 5" id="KW-0489">Methyltransferase</keyword>
<dbReference type="CDD" id="cd02440">
    <property type="entry name" value="AdoMet_MTases"/>
    <property type="match status" value="1"/>
</dbReference>
<dbReference type="EMBL" id="AP025523">
    <property type="protein sequence ID" value="BDE05096.1"/>
    <property type="molecule type" value="Genomic_DNA"/>
</dbReference>
<sequence>MNPTTRFDDRAGAYVAGRPSYPQAAIDALFDGLGDPHEVLAADIGAGTGISSRLLAAAGARVLAIEPNADMRSAAEPHPNVEWIAATGEETGLNEASVDLVTVFQAFHWLDPHAALREFLRILRPGGRVALVYNERDESDAFTAAYGDLVRLYATDETERRRDDARSAFERLASAGAWHQPRRLTFSNTHDLDADGLFARTRSTSYLPKGGAAAEELRAESRELFARFAANGRVQMRMLTIVSIGDVGGDGA</sequence>
<dbReference type="PANTHER" id="PTHR44942">
    <property type="entry name" value="METHYLTRANSF_11 DOMAIN-CONTAINING PROTEIN"/>
    <property type="match status" value="1"/>
</dbReference>
<dbReference type="SUPFAM" id="SSF53335">
    <property type="entry name" value="S-adenosyl-L-methionine-dependent methyltransferases"/>
    <property type="match status" value="1"/>
</dbReference>
<evidence type="ECO:0000259" key="4">
    <source>
        <dbReference type="Pfam" id="PF08241"/>
    </source>
</evidence>
<dbReference type="InterPro" id="IPR013216">
    <property type="entry name" value="Methyltransf_11"/>
</dbReference>
<keyword evidence="6" id="KW-1185">Reference proteome</keyword>
<dbReference type="PANTHER" id="PTHR44942:SF4">
    <property type="entry name" value="METHYLTRANSFERASE TYPE 11 DOMAIN-CONTAINING PROTEIN"/>
    <property type="match status" value="1"/>
</dbReference>
<dbReference type="GO" id="GO:0032259">
    <property type="term" value="P:methylation"/>
    <property type="evidence" value="ECO:0007669"/>
    <property type="project" value="UniProtKB-KW"/>
</dbReference>
<evidence type="ECO:0000256" key="3">
    <source>
        <dbReference type="ARBA" id="ARBA00022679"/>
    </source>
</evidence>
<dbReference type="KEGG" id="vab:WPS_03720"/>
<evidence type="ECO:0000256" key="1">
    <source>
        <dbReference type="ARBA" id="ARBA00008361"/>
    </source>
</evidence>
<accession>A0AAN2C8L2</accession>
<comment type="similarity">
    <text evidence="1">Belongs to the methyltransferase superfamily.</text>
</comment>
<dbReference type="AlphaFoldDB" id="A0AAN2C8L2"/>
<keyword evidence="3" id="KW-0808">Transferase</keyword>
<dbReference type="RefSeq" id="WP_317996162.1">
    <property type="nucleotide sequence ID" value="NZ_AP025523.1"/>
</dbReference>
<evidence type="ECO:0000256" key="2">
    <source>
        <dbReference type="ARBA" id="ARBA00022603"/>
    </source>
</evidence>
<organism evidence="5 6">
    <name type="scientific">Vulcanimicrobium alpinum</name>
    <dbReference type="NCBI Taxonomy" id="3016050"/>
    <lineage>
        <taxon>Bacteria</taxon>
        <taxon>Bacillati</taxon>
        <taxon>Vulcanimicrobiota</taxon>
        <taxon>Vulcanimicrobiia</taxon>
        <taxon>Vulcanimicrobiales</taxon>
        <taxon>Vulcanimicrobiaceae</taxon>
        <taxon>Vulcanimicrobium</taxon>
    </lineage>
</organism>
<protein>
    <submittedName>
        <fullName evidence="5">Methyltransferase</fullName>
    </submittedName>
</protein>
<dbReference type="InterPro" id="IPR029063">
    <property type="entry name" value="SAM-dependent_MTases_sf"/>
</dbReference>
<dbReference type="Pfam" id="PF08241">
    <property type="entry name" value="Methyltransf_11"/>
    <property type="match status" value="1"/>
</dbReference>
<dbReference type="Gene3D" id="3.40.50.150">
    <property type="entry name" value="Vaccinia Virus protein VP39"/>
    <property type="match status" value="1"/>
</dbReference>